<name>A0ABP9RKY0_9GAMM</name>
<reference evidence="2" key="1">
    <citation type="journal article" date="2019" name="Int. J. Syst. Evol. Microbiol.">
        <title>The Global Catalogue of Microorganisms (GCM) 10K type strain sequencing project: providing services to taxonomists for standard genome sequencing and annotation.</title>
        <authorList>
            <consortium name="The Broad Institute Genomics Platform"/>
            <consortium name="The Broad Institute Genome Sequencing Center for Infectious Disease"/>
            <person name="Wu L."/>
            <person name="Ma J."/>
        </authorList>
    </citation>
    <scope>NUCLEOTIDE SEQUENCE [LARGE SCALE GENOMIC DNA]</scope>
    <source>
        <strain evidence="2">JCM 18472</strain>
    </source>
</reference>
<evidence type="ECO:0000313" key="1">
    <source>
        <dbReference type="EMBL" id="GAA5179136.1"/>
    </source>
</evidence>
<proteinExistence type="predicted"/>
<comment type="caution">
    <text evidence="1">The sequence shown here is derived from an EMBL/GenBank/DDBJ whole genome shotgun (WGS) entry which is preliminary data.</text>
</comment>
<keyword evidence="2" id="KW-1185">Reference proteome</keyword>
<dbReference type="Proteomes" id="UP001500074">
    <property type="component" value="Unassembled WGS sequence"/>
</dbReference>
<dbReference type="RefSeq" id="WP_031383642.1">
    <property type="nucleotide sequence ID" value="NZ_BAABKI010000044.1"/>
</dbReference>
<dbReference type="EMBL" id="BAABKI010000044">
    <property type="protein sequence ID" value="GAA5179136.1"/>
    <property type="molecule type" value="Genomic_DNA"/>
</dbReference>
<organism evidence="1 2">
    <name type="scientific">Modicisalibacter zincidurans</name>
    <dbReference type="NCBI Taxonomy" id="1178777"/>
    <lineage>
        <taxon>Bacteria</taxon>
        <taxon>Pseudomonadati</taxon>
        <taxon>Pseudomonadota</taxon>
        <taxon>Gammaproteobacteria</taxon>
        <taxon>Oceanospirillales</taxon>
        <taxon>Halomonadaceae</taxon>
        <taxon>Modicisalibacter</taxon>
    </lineage>
</organism>
<gene>
    <name evidence="1" type="ORF">GCM10023342_30520</name>
</gene>
<accession>A0ABP9RKY0</accession>
<sequence length="66" mass="7732">MNQSECQQVIDELDIVIDDTRELMKRFEATGMDEAMPSDYQQLHDVYTKAVKDQWAYTQEMLQAGE</sequence>
<protein>
    <submittedName>
        <fullName evidence="1">Uncharacterized protein</fullName>
    </submittedName>
</protein>
<evidence type="ECO:0000313" key="2">
    <source>
        <dbReference type="Proteomes" id="UP001500074"/>
    </source>
</evidence>